<accession>A0A831SRJ5</accession>
<evidence type="ECO:0000256" key="6">
    <source>
        <dbReference type="ARBA" id="ARBA00022692"/>
    </source>
</evidence>
<dbReference type="GO" id="GO:0070069">
    <property type="term" value="C:cytochrome complex"/>
    <property type="evidence" value="ECO:0007669"/>
    <property type="project" value="TreeGrafter"/>
</dbReference>
<dbReference type="PANTHER" id="PTHR43141">
    <property type="entry name" value="CYTOCHROME BD2 SUBUNIT II"/>
    <property type="match status" value="1"/>
</dbReference>
<gene>
    <name evidence="13" type="primary">cydB</name>
    <name evidence="13" type="ORF">ENN50_03180</name>
</gene>
<name>A0A831SRJ5_PROAE</name>
<dbReference type="Proteomes" id="UP000886335">
    <property type="component" value="Unassembled WGS sequence"/>
</dbReference>
<dbReference type="GO" id="GO:0016682">
    <property type="term" value="F:oxidoreductase activity, acting on diphenols and related substances as donors, oxygen as acceptor"/>
    <property type="evidence" value="ECO:0007669"/>
    <property type="project" value="TreeGrafter"/>
</dbReference>
<dbReference type="PIRSF" id="PIRSF000267">
    <property type="entry name" value="Cyt_oxidse_sub2"/>
    <property type="match status" value="1"/>
</dbReference>
<keyword evidence="7" id="KW-0479">Metal-binding</keyword>
<evidence type="ECO:0000256" key="3">
    <source>
        <dbReference type="ARBA" id="ARBA00022448"/>
    </source>
</evidence>
<evidence type="ECO:0000256" key="4">
    <source>
        <dbReference type="ARBA" id="ARBA00022475"/>
    </source>
</evidence>
<organism evidence="13">
    <name type="scientific">Prosthecochloris aestuarii</name>
    <dbReference type="NCBI Taxonomy" id="1102"/>
    <lineage>
        <taxon>Bacteria</taxon>
        <taxon>Pseudomonadati</taxon>
        <taxon>Chlorobiota</taxon>
        <taxon>Chlorobiia</taxon>
        <taxon>Chlorobiales</taxon>
        <taxon>Chlorobiaceae</taxon>
        <taxon>Prosthecochloris</taxon>
    </lineage>
</organism>
<keyword evidence="9 12" id="KW-1133">Transmembrane helix</keyword>
<proteinExistence type="inferred from homology"/>
<reference evidence="13" key="1">
    <citation type="journal article" date="2020" name="mSystems">
        <title>Genome- and Community-Level Interaction Insights into Carbon Utilization and Element Cycling Functions of Hydrothermarchaeota in Hydrothermal Sediment.</title>
        <authorList>
            <person name="Zhou Z."/>
            <person name="Liu Y."/>
            <person name="Xu W."/>
            <person name="Pan J."/>
            <person name="Luo Z.H."/>
            <person name="Li M."/>
        </authorList>
    </citation>
    <scope>NUCLEOTIDE SEQUENCE [LARGE SCALE GENOMIC DNA]</scope>
    <source>
        <strain evidence="13">SpSt-1181</strain>
    </source>
</reference>
<evidence type="ECO:0000256" key="10">
    <source>
        <dbReference type="ARBA" id="ARBA00023004"/>
    </source>
</evidence>
<comment type="caution">
    <text evidence="13">The sequence shown here is derived from an EMBL/GenBank/DDBJ whole genome shotgun (WGS) entry which is preliminary data.</text>
</comment>
<feature type="transmembrane region" description="Helical" evidence="12">
    <location>
        <begin position="6"/>
        <end position="39"/>
    </location>
</feature>
<keyword evidence="4" id="KW-1003">Cell membrane</keyword>
<dbReference type="InterPro" id="IPR003317">
    <property type="entry name" value="Cyt-d_oxidase_su2"/>
</dbReference>
<dbReference type="EMBL" id="DSBW01000075">
    <property type="protein sequence ID" value="HED30693.1"/>
    <property type="molecule type" value="Genomic_DNA"/>
</dbReference>
<evidence type="ECO:0000256" key="9">
    <source>
        <dbReference type="ARBA" id="ARBA00022989"/>
    </source>
</evidence>
<feature type="transmembrane region" description="Helical" evidence="12">
    <location>
        <begin position="256"/>
        <end position="281"/>
    </location>
</feature>
<feature type="transmembrane region" description="Helical" evidence="12">
    <location>
        <begin position="161"/>
        <end position="181"/>
    </location>
</feature>
<feature type="transmembrane region" description="Helical" evidence="12">
    <location>
        <begin position="231"/>
        <end position="249"/>
    </location>
</feature>
<comment type="subcellular location">
    <subcellularLocation>
        <location evidence="1">Cell membrane</location>
        <topology evidence="1">Multi-pass membrane protein</topology>
    </subcellularLocation>
</comment>
<dbReference type="GO" id="GO:0019646">
    <property type="term" value="P:aerobic electron transport chain"/>
    <property type="evidence" value="ECO:0007669"/>
    <property type="project" value="TreeGrafter"/>
</dbReference>
<keyword evidence="6 12" id="KW-0812">Transmembrane</keyword>
<feature type="transmembrane region" description="Helical" evidence="12">
    <location>
        <begin position="117"/>
        <end position="141"/>
    </location>
</feature>
<evidence type="ECO:0000256" key="5">
    <source>
        <dbReference type="ARBA" id="ARBA00022617"/>
    </source>
</evidence>
<evidence type="ECO:0000256" key="12">
    <source>
        <dbReference type="SAM" id="Phobius"/>
    </source>
</evidence>
<evidence type="ECO:0000256" key="2">
    <source>
        <dbReference type="ARBA" id="ARBA00007543"/>
    </source>
</evidence>
<keyword evidence="10" id="KW-0408">Iron</keyword>
<feature type="transmembrane region" description="Helical" evidence="12">
    <location>
        <begin position="202"/>
        <end position="219"/>
    </location>
</feature>
<keyword evidence="8" id="KW-0249">Electron transport</keyword>
<dbReference type="GO" id="GO:0009055">
    <property type="term" value="F:electron transfer activity"/>
    <property type="evidence" value="ECO:0007669"/>
    <property type="project" value="TreeGrafter"/>
</dbReference>
<keyword evidence="3" id="KW-0813">Transport</keyword>
<sequence>MELETLQIIWFILVAVLFTGFFFLEGFDYGVGILMPFIGRDDLERRAVINTIGPFWDGNEVWLITAGGAMFAAFPDWYATLFSGFYPALILMLLALIIRGVAFEFRSKSDNPVWRTMWDWGICAGSAVPAILWGVALANIIRGVPIDENMNYAGGFFNLLNPYALACGIASFAIFTLHGAVFLTLKTKGELHTRAMSVAKKAWAPATLLSFVFAIYTLVETDLFARLGVNPGIIPVFSVIALASVIFLLKNNSSGWAFAMTGIAIAFSTITIFLGLFPRVMVSSLDPEWSLTIYNASSSEYTLGIMSIVALIFVPLVLAYQGWTYWVFRQRVGTDSELEY</sequence>
<comment type="similarity">
    <text evidence="2">Belongs to the cytochrome ubiquinol oxidase subunit 2 family.</text>
</comment>
<evidence type="ECO:0000313" key="13">
    <source>
        <dbReference type="EMBL" id="HED30693.1"/>
    </source>
</evidence>
<feature type="transmembrane region" description="Helical" evidence="12">
    <location>
        <begin position="85"/>
        <end position="105"/>
    </location>
</feature>
<evidence type="ECO:0000256" key="8">
    <source>
        <dbReference type="ARBA" id="ARBA00022982"/>
    </source>
</evidence>
<dbReference type="NCBIfam" id="TIGR00203">
    <property type="entry name" value="cydB"/>
    <property type="match status" value="1"/>
</dbReference>
<dbReference type="PANTHER" id="PTHR43141:SF5">
    <property type="entry name" value="CYTOCHROME BD-I UBIQUINOL OXIDASE SUBUNIT 2"/>
    <property type="match status" value="1"/>
</dbReference>
<evidence type="ECO:0000256" key="11">
    <source>
        <dbReference type="ARBA" id="ARBA00023136"/>
    </source>
</evidence>
<keyword evidence="11 12" id="KW-0472">Membrane</keyword>
<keyword evidence="5" id="KW-0349">Heme</keyword>
<dbReference type="GO" id="GO:0046872">
    <property type="term" value="F:metal ion binding"/>
    <property type="evidence" value="ECO:0007669"/>
    <property type="project" value="UniProtKB-KW"/>
</dbReference>
<feature type="transmembrane region" description="Helical" evidence="12">
    <location>
        <begin position="301"/>
        <end position="320"/>
    </location>
</feature>
<protein>
    <submittedName>
        <fullName evidence="13">Cytochrome d ubiquinol oxidase subunit II</fullName>
    </submittedName>
</protein>
<evidence type="ECO:0000256" key="7">
    <source>
        <dbReference type="ARBA" id="ARBA00022723"/>
    </source>
</evidence>
<dbReference type="Pfam" id="PF02322">
    <property type="entry name" value="Cyt_bd_oxida_II"/>
    <property type="match status" value="1"/>
</dbReference>
<evidence type="ECO:0000256" key="1">
    <source>
        <dbReference type="ARBA" id="ARBA00004651"/>
    </source>
</evidence>
<dbReference type="GO" id="GO:0005886">
    <property type="term" value="C:plasma membrane"/>
    <property type="evidence" value="ECO:0007669"/>
    <property type="project" value="UniProtKB-SubCell"/>
</dbReference>
<dbReference type="AlphaFoldDB" id="A0A831SRJ5"/>